<accession>A0A7I7SZJ4</accession>
<gene>
    <name evidence="1" type="ORF">MSAR_45410</name>
</gene>
<dbReference type="KEGG" id="msar:MSAR_45410"/>
<protein>
    <submittedName>
        <fullName evidence="1">Uncharacterized protein</fullName>
    </submittedName>
</protein>
<evidence type="ECO:0000313" key="2">
    <source>
        <dbReference type="Proteomes" id="UP000466445"/>
    </source>
</evidence>
<name>A0A7I7SZJ4_9MYCO</name>
<dbReference type="Proteomes" id="UP000466445">
    <property type="component" value="Chromosome"/>
</dbReference>
<evidence type="ECO:0000313" key="1">
    <source>
        <dbReference type="EMBL" id="BBY61405.1"/>
    </source>
</evidence>
<dbReference type="AlphaFoldDB" id="A0A7I7SZJ4"/>
<proteinExistence type="predicted"/>
<sequence>MSFSDRSVCDERVNLLSIRCASRGRDTGNAADSVADMRDMRKVTARVGSALVMAAAGVAATHAVSNADPAPGHQVTYTLATGGTYDFTITYLTAQPPSKDAYNANSDAFIKRETITVSPDAPWVFQTTLADPQWAFLQVGSTTHGGQGAPNAHCDVAIDGQVAVAQDAPYSPQCYLSKWTS</sequence>
<reference evidence="1 2" key="1">
    <citation type="journal article" date="2019" name="Emerg. Microbes Infect.">
        <title>Comprehensive subspecies identification of 175 nontuberculous mycobacteria species based on 7547 genomic profiles.</title>
        <authorList>
            <person name="Matsumoto Y."/>
            <person name="Kinjo T."/>
            <person name="Motooka D."/>
            <person name="Nabeya D."/>
            <person name="Jung N."/>
            <person name="Uechi K."/>
            <person name="Horii T."/>
            <person name="Iida T."/>
            <person name="Fujita J."/>
            <person name="Nakamura S."/>
        </authorList>
    </citation>
    <scope>NUCLEOTIDE SEQUENCE [LARGE SCALE GENOMIC DNA]</scope>
    <source>
        <strain evidence="1 2">JCM 30395</strain>
    </source>
</reference>
<organism evidence="1 2">
    <name type="scientific">Mycolicibacterium sarraceniae</name>
    <dbReference type="NCBI Taxonomy" id="1534348"/>
    <lineage>
        <taxon>Bacteria</taxon>
        <taxon>Bacillati</taxon>
        <taxon>Actinomycetota</taxon>
        <taxon>Actinomycetes</taxon>
        <taxon>Mycobacteriales</taxon>
        <taxon>Mycobacteriaceae</taxon>
        <taxon>Mycolicibacterium</taxon>
    </lineage>
</organism>
<dbReference type="EMBL" id="AP022595">
    <property type="protein sequence ID" value="BBY61405.1"/>
    <property type="molecule type" value="Genomic_DNA"/>
</dbReference>
<keyword evidence="2" id="KW-1185">Reference proteome</keyword>